<dbReference type="GO" id="GO:0005524">
    <property type="term" value="F:ATP binding"/>
    <property type="evidence" value="ECO:0007669"/>
    <property type="project" value="UniProtKB-KW"/>
</dbReference>
<evidence type="ECO:0000259" key="4">
    <source>
        <dbReference type="PROSITE" id="PS50893"/>
    </source>
</evidence>
<feature type="domain" description="ABC transporter" evidence="4">
    <location>
        <begin position="2"/>
        <end position="232"/>
    </location>
</feature>
<dbReference type="RefSeq" id="WP_092558948.1">
    <property type="nucleotide sequence ID" value="NZ_FOYZ01000001.1"/>
</dbReference>
<protein>
    <submittedName>
        <fullName evidence="5">Molybdate transport system ATP-binding protein</fullName>
    </submittedName>
</protein>
<dbReference type="InterPro" id="IPR017871">
    <property type="entry name" value="ABC_transporter-like_CS"/>
</dbReference>
<dbReference type="InterPro" id="IPR003439">
    <property type="entry name" value="ABC_transporter-like_ATP-bd"/>
</dbReference>
<dbReference type="EMBL" id="FOYZ01000001">
    <property type="protein sequence ID" value="SFR58388.1"/>
    <property type="molecule type" value="Genomic_DNA"/>
</dbReference>
<dbReference type="InterPro" id="IPR003593">
    <property type="entry name" value="AAA+_ATPase"/>
</dbReference>
<dbReference type="InterPro" id="IPR027417">
    <property type="entry name" value="P-loop_NTPase"/>
</dbReference>
<dbReference type="GO" id="GO:0016887">
    <property type="term" value="F:ATP hydrolysis activity"/>
    <property type="evidence" value="ECO:0007669"/>
    <property type="project" value="InterPro"/>
</dbReference>
<dbReference type="STRING" id="37658.SAMN05661086_00329"/>
<dbReference type="Pfam" id="PF00005">
    <property type="entry name" value="ABC_tran"/>
    <property type="match status" value="1"/>
</dbReference>
<keyword evidence="6" id="KW-1185">Reference proteome</keyword>
<evidence type="ECO:0000313" key="6">
    <source>
        <dbReference type="Proteomes" id="UP000199659"/>
    </source>
</evidence>
<accession>A0A1I6HVF3</accession>
<proteinExistence type="predicted"/>
<gene>
    <name evidence="5" type="ORF">SAMN05661086_00329</name>
</gene>
<keyword evidence="3 5" id="KW-0067">ATP-binding</keyword>
<name>A0A1I6HVF3_9FIRM</name>
<dbReference type="PANTHER" id="PTHR42781:SF4">
    <property type="entry name" value="SPERMIDINE_PUTRESCINE IMPORT ATP-BINDING PROTEIN POTA"/>
    <property type="match status" value="1"/>
</dbReference>
<keyword evidence="2" id="KW-0547">Nucleotide-binding</keyword>
<evidence type="ECO:0000256" key="2">
    <source>
        <dbReference type="ARBA" id="ARBA00022741"/>
    </source>
</evidence>
<dbReference type="AlphaFoldDB" id="A0A1I6HVF3"/>
<dbReference type="Proteomes" id="UP000199659">
    <property type="component" value="Unassembled WGS sequence"/>
</dbReference>
<dbReference type="Gene3D" id="3.40.50.300">
    <property type="entry name" value="P-loop containing nucleotide triphosphate hydrolases"/>
    <property type="match status" value="1"/>
</dbReference>
<dbReference type="InterPro" id="IPR050093">
    <property type="entry name" value="ABC_SmlMolc_Importer"/>
</dbReference>
<evidence type="ECO:0000256" key="3">
    <source>
        <dbReference type="ARBA" id="ARBA00022840"/>
    </source>
</evidence>
<evidence type="ECO:0000256" key="1">
    <source>
        <dbReference type="ARBA" id="ARBA00022448"/>
    </source>
</evidence>
<evidence type="ECO:0000313" key="5">
    <source>
        <dbReference type="EMBL" id="SFR58388.1"/>
    </source>
</evidence>
<dbReference type="SUPFAM" id="SSF52540">
    <property type="entry name" value="P-loop containing nucleoside triphosphate hydrolases"/>
    <property type="match status" value="1"/>
</dbReference>
<organism evidence="5 6">
    <name type="scientific">Anaeromicropila populeti</name>
    <dbReference type="NCBI Taxonomy" id="37658"/>
    <lineage>
        <taxon>Bacteria</taxon>
        <taxon>Bacillati</taxon>
        <taxon>Bacillota</taxon>
        <taxon>Clostridia</taxon>
        <taxon>Lachnospirales</taxon>
        <taxon>Lachnospiraceae</taxon>
        <taxon>Anaeromicropila</taxon>
    </lineage>
</organism>
<sequence>MTLEVSIKKRLKGFSLETEFQANGEYMGILGASGSGKSMTLRCIAGIEKPSSGKIVLNGRTLFDSEEKINIAPRNRKVGYLFQNYALFPTMRVKDNIKIAIGKKNADKQKVIRNLIERLQLDGLEERYPCELSGGQQQRVALARILANEPDVILLDEPFSALDSYLKEVLQKEVLEILKDYHGEVLMVSHSRDELYRFCEKLTVLGHGQQLLTGATKQIFKNPVKYQVCKLTGCKNVSKIKKISSHTLYAEDWKIVLKTELEISERIQYVGIRAHDLVPWNGERERENVFPVNYFSSVYTPFEIEFIVKKAGEEQGEEIWWKISQQSFFQIYSEETLPEYMSMPKQFLMLLE</sequence>
<dbReference type="SMART" id="SM00382">
    <property type="entry name" value="AAA"/>
    <property type="match status" value="1"/>
</dbReference>
<dbReference type="PROSITE" id="PS50893">
    <property type="entry name" value="ABC_TRANSPORTER_2"/>
    <property type="match status" value="1"/>
</dbReference>
<dbReference type="PROSITE" id="PS00211">
    <property type="entry name" value="ABC_TRANSPORTER_1"/>
    <property type="match status" value="1"/>
</dbReference>
<dbReference type="OrthoDB" id="9802264at2"/>
<reference evidence="5 6" key="1">
    <citation type="submission" date="2016-10" db="EMBL/GenBank/DDBJ databases">
        <authorList>
            <person name="de Groot N.N."/>
        </authorList>
    </citation>
    <scope>NUCLEOTIDE SEQUENCE [LARGE SCALE GENOMIC DNA]</scope>
    <source>
        <strain evidence="5 6">743A</strain>
    </source>
</reference>
<dbReference type="PANTHER" id="PTHR42781">
    <property type="entry name" value="SPERMIDINE/PUTRESCINE IMPORT ATP-BINDING PROTEIN POTA"/>
    <property type="match status" value="1"/>
</dbReference>
<keyword evidence="1" id="KW-0813">Transport</keyword>